<organism evidence="2 3">
    <name type="scientific">Nesidiocoris tenuis</name>
    <dbReference type="NCBI Taxonomy" id="355587"/>
    <lineage>
        <taxon>Eukaryota</taxon>
        <taxon>Metazoa</taxon>
        <taxon>Ecdysozoa</taxon>
        <taxon>Arthropoda</taxon>
        <taxon>Hexapoda</taxon>
        <taxon>Insecta</taxon>
        <taxon>Pterygota</taxon>
        <taxon>Neoptera</taxon>
        <taxon>Paraneoptera</taxon>
        <taxon>Hemiptera</taxon>
        <taxon>Heteroptera</taxon>
        <taxon>Panheteroptera</taxon>
        <taxon>Cimicomorpha</taxon>
        <taxon>Miridae</taxon>
        <taxon>Dicyphina</taxon>
        <taxon>Nesidiocoris</taxon>
    </lineage>
</organism>
<evidence type="ECO:0000313" key="3">
    <source>
        <dbReference type="Proteomes" id="UP000479000"/>
    </source>
</evidence>
<evidence type="ECO:0000256" key="1">
    <source>
        <dbReference type="SAM" id="MobiDB-lite"/>
    </source>
</evidence>
<feature type="region of interest" description="Disordered" evidence="1">
    <location>
        <begin position="537"/>
        <end position="558"/>
    </location>
</feature>
<accession>A0A6H5FYN1</accession>
<feature type="compositionally biased region" description="Polar residues" evidence="1">
    <location>
        <begin position="130"/>
        <end position="150"/>
    </location>
</feature>
<evidence type="ECO:0008006" key="4">
    <source>
        <dbReference type="Google" id="ProtNLM"/>
    </source>
</evidence>
<dbReference type="GO" id="GO:0003676">
    <property type="term" value="F:nucleic acid binding"/>
    <property type="evidence" value="ECO:0007669"/>
    <property type="project" value="InterPro"/>
</dbReference>
<gene>
    <name evidence="2" type="ORF">NTEN_LOCUS1594</name>
</gene>
<protein>
    <recommendedName>
        <fullName evidence="4">CCHC-type domain-containing protein</fullName>
    </recommendedName>
</protein>
<dbReference type="AlphaFoldDB" id="A0A6H5FYN1"/>
<dbReference type="EMBL" id="CADCXU010002555">
    <property type="protein sequence ID" value="CAA9994778.1"/>
    <property type="molecule type" value="Genomic_DNA"/>
</dbReference>
<name>A0A6H5FYN1_9HEMI</name>
<dbReference type="InterPro" id="IPR036875">
    <property type="entry name" value="Znf_CCHC_sf"/>
</dbReference>
<dbReference type="Proteomes" id="UP000479000">
    <property type="component" value="Unassembled WGS sequence"/>
</dbReference>
<proteinExistence type="predicted"/>
<evidence type="ECO:0000313" key="2">
    <source>
        <dbReference type="EMBL" id="CAA9994778.1"/>
    </source>
</evidence>
<feature type="non-terminal residue" evidence="2">
    <location>
        <position position="614"/>
    </location>
</feature>
<dbReference type="SUPFAM" id="SSF57756">
    <property type="entry name" value="Retrovirus zinc finger-like domains"/>
    <property type="match status" value="1"/>
</dbReference>
<reference evidence="2 3" key="1">
    <citation type="submission" date="2020-02" db="EMBL/GenBank/DDBJ databases">
        <authorList>
            <person name="Ferguson B K."/>
        </authorList>
    </citation>
    <scope>NUCLEOTIDE SEQUENCE [LARGE SCALE GENOMIC DNA]</scope>
</reference>
<dbReference type="GO" id="GO:0008270">
    <property type="term" value="F:zinc ion binding"/>
    <property type="evidence" value="ECO:0007669"/>
    <property type="project" value="InterPro"/>
</dbReference>
<feature type="region of interest" description="Disordered" evidence="1">
    <location>
        <begin position="375"/>
        <end position="400"/>
    </location>
</feature>
<sequence length="614" mass="69340">MNRPNGEFSDGDDISLDGELARQMFDESAALRDPDTENLRLQAAKTSEEVFSRYIEELKQEMESSFDKISTKLSDLDRKYNELTQQVHSRPGDQTCVQTSSLNQNFDQNLQNLESMQVGAPMEVDQSLNDAPINVSQPEPSTAPPRNSNLFLRPYEQAQTSSLRDEQYRTRKIDAVKFRPLDQKLESEEQFKYWKRSIVGQIETQECAFLIDPSEKIPPAFSNNELGIARRKARWFISESLSPYFQDLIQDLSCPKDILDKLQKACDPSSAFQLKRLIHDFNSICFDPQSEKAIDFLAKFDDTRKKIVCLNPEMLTPEYVKLIFESAIEGTVTYSKAELHEFKFSMAEMRDMLLEEQIRGFQDVSMGGSSLSIVPKKPVPTRGRGEVKGGRGSKGVIPGKNLPARENMFARSKIAKRRFCVYCKTAGHTNSFCFRAKKICFNCRKSDQHLAANCPMPSKSSPALKSVSNKHFEQKPKLVKMPMKKAKILSEKFKSSPDAIFAIAGPSDLPDTENVWVTLGGEEERLISETNLLRETEPAPNSELRSYKQAKGKPPSETMLSSSRAYILIVLNPFKTGLPSLEGQFRLRESAGPGGKLNGENKMDSSNLWKWIGA</sequence>
<keyword evidence="3" id="KW-1185">Reference proteome</keyword>
<feature type="region of interest" description="Disordered" evidence="1">
    <location>
        <begin position="130"/>
        <end position="151"/>
    </location>
</feature>
<dbReference type="Gene3D" id="4.10.60.10">
    <property type="entry name" value="Zinc finger, CCHC-type"/>
    <property type="match status" value="1"/>
</dbReference>